<evidence type="ECO:0000313" key="2">
    <source>
        <dbReference type="Proteomes" id="UP000760668"/>
    </source>
</evidence>
<dbReference type="CDD" id="cd07067">
    <property type="entry name" value="HP_PGM_like"/>
    <property type="match status" value="1"/>
</dbReference>
<dbReference type="Proteomes" id="UP000760668">
    <property type="component" value="Unassembled WGS sequence"/>
</dbReference>
<sequence>MELILVRHGITPGNLERRFVGRLDQPLAPEGEALAREVAPTLPPVEHIYRSPLLRCRQTADILWPGVEQTVVDNLKETDFGPYEGKCHAELDGDPVYQRWLNGELEIGEPIENCNARAAQALRDIAADVAEKGWKRAGIVAHGGIFMSMLAKFGLPERSYYDWMLPNCSGYRAELETDPLALRVFAAVGRAKV</sequence>
<dbReference type="PANTHER" id="PTHR48100">
    <property type="entry name" value="BROAD-SPECIFICITY PHOSPHATASE YOR283W-RELATED"/>
    <property type="match status" value="1"/>
</dbReference>
<dbReference type="InterPro" id="IPR013078">
    <property type="entry name" value="His_Pase_superF_clade-1"/>
</dbReference>
<gene>
    <name evidence="1" type="ORF">K8V01_02545</name>
</gene>
<name>A0A921SS81_9FIRM</name>
<dbReference type="RefSeq" id="WP_295368465.1">
    <property type="nucleotide sequence ID" value="NZ_DYUC01000021.1"/>
</dbReference>
<dbReference type="SMART" id="SM00855">
    <property type="entry name" value="PGAM"/>
    <property type="match status" value="1"/>
</dbReference>
<proteinExistence type="predicted"/>
<reference evidence="1" key="1">
    <citation type="journal article" date="2021" name="PeerJ">
        <title>Extensive microbial diversity within the chicken gut microbiome revealed by metagenomics and culture.</title>
        <authorList>
            <person name="Gilroy R."/>
            <person name="Ravi A."/>
            <person name="Getino M."/>
            <person name="Pursley I."/>
            <person name="Horton D.L."/>
            <person name="Alikhan N.F."/>
            <person name="Baker D."/>
            <person name="Gharbi K."/>
            <person name="Hall N."/>
            <person name="Watson M."/>
            <person name="Adriaenssens E.M."/>
            <person name="Foster-Nyarko E."/>
            <person name="Jarju S."/>
            <person name="Secka A."/>
            <person name="Antonio M."/>
            <person name="Oren A."/>
            <person name="Chaudhuri R.R."/>
            <person name="La Ragione R."/>
            <person name="Hildebrand F."/>
            <person name="Pallen M.J."/>
        </authorList>
    </citation>
    <scope>NUCLEOTIDE SEQUENCE</scope>
    <source>
        <strain evidence="1">CHK179-5677</strain>
    </source>
</reference>
<comment type="caution">
    <text evidence="1">The sequence shown here is derived from an EMBL/GenBank/DDBJ whole genome shotgun (WGS) entry which is preliminary data.</text>
</comment>
<dbReference type="InterPro" id="IPR050275">
    <property type="entry name" value="PGM_Phosphatase"/>
</dbReference>
<dbReference type="SUPFAM" id="SSF53254">
    <property type="entry name" value="Phosphoglycerate mutase-like"/>
    <property type="match status" value="1"/>
</dbReference>
<protein>
    <submittedName>
        <fullName evidence="1">Histidine phosphatase family protein</fullName>
    </submittedName>
</protein>
<evidence type="ECO:0000313" key="1">
    <source>
        <dbReference type="EMBL" id="HJG85899.1"/>
    </source>
</evidence>
<dbReference type="InterPro" id="IPR029033">
    <property type="entry name" value="His_PPase_superfam"/>
</dbReference>
<organism evidence="1 2">
    <name type="scientific">Pseudoflavonifractor capillosus</name>
    <dbReference type="NCBI Taxonomy" id="106588"/>
    <lineage>
        <taxon>Bacteria</taxon>
        <taxon>Bacillati</taxon>
        <taxon>Bacillota</taxon>
        <taxon>Clostridia</taxon>
        <taxon>Eubacteriales</taxon>
        <taxon>Oscillospiraceae</taxon>
        <taxon>Pseudoflavonifractor</taxon>
    </lineage>
</organism>
<dbReference type="Pfam" id="PF00300">
    <property type="entry name" value="His_Phos_1"/>
    <property type="match status" value="1"/>
</dbReference>
<dbReference type="EMBL" id="DYUC01000021">
    <property type="protein sequence ID" value="HJG85899.1"/>
    <property type="molecule type" value="Genomic_DNA"/>
</dbReference>
<dbReference type="AlphaFoldDB" id="A0A921SS81"/>
<accession>A0A921SS81</accession>
<dbReference type="GO" id="GO:0016791">
    <property type="term" value="F:phosphatase activity"/>
    <property type="evidence" value="ECO:0007669"/>
    <property type="project" value="TreeGrafter"/>
</dbReference>
<dbReference type="PANTHER" id="PTHR48100:SF1">
    <property type="entry name" value="HISTIDINE PHOSPHATASE FAMILY PROTEIN-RELATED"/>
    <property type="match status" value="1"/>
</dbReference>
<dbReference type="GO" id="GO:0005737">
    <property type="term" value="C:cytoplasm"/>
    <property type="evidence" value="ECO:0007669"/>
    <property type="project" value="TreeGrafter"/>
</dbReference>
<reference evidence="1" key="2">
    <citation type="submission" date="2021-09" db="EMBL/GenBank/DDBJ databases">
        <authorList>
            <person name="Gilroy R."/>
        </authorList>
    </citation>
    <scope>NUCLEOTIDE SEQUENCE</scope>
    <source>
        <strain evidence="1">CHK179-5677</strain>
    </source>
</reference>
<dbReference type="Gene3D" id="3.40.50.1240">
    <property type="entry name" value="Phosphoglycerate mutase-like"/>
    <property type="match status" value="1"/>
</dbReference>